<evidence type="ECO:0000256" key="1">
    <source>
        <dbReference type="ARBA" id="ARBA00008779"/>
    </source>
</evidence>
<dbReference type="InterPro" id="IPR000917">
    <property type="entry name" value="Sulfatase_N"/>
</dbReference>
<protein>
    <submittedName>
        <fullName evidence="6">Sulfatase</fullName>
    </submittedName>
</protein>
<evidence type="ECO:0000256" key="3">
    <source>
        <dbReference type="ARBA" id="ARBA00022801"/>
    </source>
</evidence>
<evidence type="ECO:0000313" key="6">
    <source>
        <dbReference type="EMBL" id="AXE18079.1"/>
    </source>
</evidence>
<dbReference type="EMBL" id="CP030850">
    <property type="protein sequence ID" value="AXE18079.1"/>
    <property type="molecule type" value="Genomic_DNA"/>
</dbReference>
<keyword evidence="4" id="KW-0106">Calcium</keyword>
<proteinExistence type="inferred from homology"/>
<sequence length="550" mass="62896">MKHAYFLSVVVCAAFFAFRIPQPAPDSVSLQTKPRPNILWITCEDMSFQLGAYGNKLVKTPNIDRLAAEGVRFTNAFATAGVCAPSRSAIITGMYQQSIGTQNMRTLAASAVALDAYPPGFKGYSAVVPEEVKCFPEYLRAAGYYCTNNSKEDYQFQAPPTVWDESSNKAHWRNRTDKNQPFFAIFNLTVTHESQVWVRAKEPLLVKPEDVVLPPYYPDVPEVRLDVARHLSNAMVMDQQAGKILAQLREDGLDQNTIVFFYSDHGDGLPFVKREIYDRGLRVPFIVKNPFAKSKKGVVDNRFISFVDLAPTILSLADLPIPAHLQGQAFLGKQQAPKPRQYTFAARDRMDSEYDRVRTVRDSRYRYVRNYMPEKPYYQNIQYRLQQPSMRAILALKEQGKLNAAQSLWFRPTKPKEELYDCQKDPYEFNNLSELPEYQPKLKALRKVYETWIQKVGDTADEPEMEMVRRWWNGKEQAPVTETPKIQSEFSKITLSCATKGASIGYKQRWKDPSWKVYTQPINASVGDSLYVVAHRIGYQQSPVVALKRL</sequence>
<dbReference type="PANTHER" id="PTHR42693:SF53">
    <property type="entry name" value="ENDO-4-O-SULFATASE"/>
    <property type="match status" value="1"/>
</dbReference>
<gene>
    <name evidence="6" type="ORF">DR864_10195</name>
</gene>
<dbReference type="GO" id="GO:0004065">
    <property type="term" value="F:arylsulfatase activity"/>
    <property type="evidence" value="ECO:0007669"/>
    <property type="project" value="TreeGrafter"/>
</dbReference>
<name>A0A344THF8_9BACT</name>
<dbReference type="AlphaFoldDB" id="A0A344THF8"/>
<accession>A0A344THF8</accession>
<dbReference type="Pfam" id="PF00884">
    <property type="entry name" value="Sulfatase"/>
    <property type="match status" value="1"/>
</dbReference>
<dbReference type="InterPro" id="IPR017850">
    <property type="entry name" value="Alkaline_phosphatase_core_sf"/>
</dbReference>
<evidence type="ECO:0000259" key="5">
    <source>
        <dbReference type="Pfam" id="PF00884"/>
    </source>
</evidence>
<dbReference type="OrthoDB" id="9789742at2"/>
<keyword evidence="2" id="KW-0479">Metal-binding</keyword>
<dbReference type="PROSITE" id="PS00523">
    <property type="entry name" value="SULFATASE_1"/>
    <property type="match status" value="1"/>
</dbReference>
<dbReference type="InterPro" id="IPR024607">
    <property type="entry name" value="Sulfatase_CS"/>
</dbReference>
<dbReference type="KEGG" id="run:DR864_10195"/>
<feature type="domain" description="Sulfatase N-terminal" evidence="5">
    <location>
        <begin position="36"/>
        <end position="318"/>
    </location>
</feature>
<evidence type="ECO:0000256" key="2">
    <source>
        <dbReference type="ARBA" id="ARBA00022723"/>
    </source>
</evidence>
<organism evidence="6 7">
    <name type="scientific">Runella rosea</name>
    <dbReference type="NCBI Taxonomy" id="2259595"/>
    <lineage>
        <taxon>Bacteria</taxon>
        <taxon>Pseudomonadati</taxon>
        <taxon>Bacteroidota</taxon>
        <taxon>Cytophagia</taxon>
        <taxon>Cytophagales</taxon>
        <taxon>Spirosomataceae</taxon>
        <taxon>Runella</taxon>
    </lineage>
</organism>
<dbReference type="Gene3D" id="3.40.720.10">
    <property type="entry name" value="Alkaline Phosphatase, subunit A"/>
    <property type="match status" value="1"/>
</dbReference>
<keyword evidence="3" id="KW-0378">Hydrolase</keyword>
<reference evidence="6 7" key="1">
    <citation type="submission" date="2018-07" db="EMBL/GenBank/DDBJ databases">
        <title>Genome sequencing of Runella.</title>
        <authorList>
            <person name="Baek M.-G."/>
            <person name="Yi H."/>
        </authorList>
    </citation>
    <scope>NUCLEOTIDE SEQUENCE [LARGE SCALE GENOMIC DNA]</scope>
    <source>
        <strain evidence="6 7">HYN0085</strain>
    </source>
</reference>
<dbReference type="RefSeq" id="WP_114066864.1">
    <property type="nucleotide sequence ID" value="NZ_CP030850.1"/>
</dbReference>
<dbReference type="Proteomes" id="UP000251993">
    <property type="component" value="Chromosome"/>
</dbReference>
<comment type="similarity">
    <text evidence="1">Belongs to the sulfatase family.</text>
</comment>
<dbReference type="GO" id="GO:0046872">
    <property type="term" value="F:metal ion binding"/>
    <property type="evidence" value="ECO:0007669"/>
    <property type="project" value="UniProtKB-KW"/>
</dbReference>
<dbReference type="CDD" id="cd16027">
    <property type="entry name" value="SGSH"/>
    <property type="match status" value="1"/>
</dbReference>
<dbReference type="InterPro" id="IPR050738">
    <property type="entry name" value="Sulfatase"/>
</dbReference>
<evidence type="ECO:0000256" key="4">
    <source>
        <dbReference type="ARBA" id="ARBA00022837"/>
    </source>
</evidence>
<keyword evidence="7" id="KW-1185">Reference proteome</keyword>
<dbReference type="PANTHER" id="PTHR42693">
    <property type="entry name" value="ARYLSULFATASE FAMILY MEMBER"/>
    <property type="match status" value="1"/>
</dbReference>
<dbReference type="SUPFAM" id="SSF53649">
    <property type="entry name" value="Alkaline phosphatase-like"/>
    <property type="match status" value="1"/>
</dbReference>
<evidence type="ECO:0000313" key="7">
    <source>
        <dbReference type="Proteomes" id="UP000251993"/>
    </source>
</evidence>